<name>M5G3H0_DACPD</name>
<dbReference type="STRING" id="1858805.M5G3H0"/>
<dbReference type="RefSeq" id="XP_040627314.1">
    <property type="nucleotide sequence ID" value="XM_040771239.1"/>
</dbReference>
<dbReference type="GeneID" id="63686301"/>
<gene>
    <name evidence="2" type="ORF">DACRYDRAFT_16887</name>
</gene>
<sequence length="492" mass="54802">MLGPALSAKSRDPTYSTPVGNPMGSLSKMAYSTNVVLRDGIGCSRTGSLNSPASISHDTVYDGPSSADSDISTQSSKGRWILCTSFYQTMWYNNWVLGGKEKNKVLRGATEAGTRRELDEIHDVLATVILLGGSLTSDEWRALGVLYEPAAIPPVLLKAADPVHPGAARNYLKLATAIKIYLRREITESDLVRAADVYRDFFEEFVQVSHSVQIYGKANVTLTFHWITHMTEQIWRFGPVHGFWTFLFECLNKVLKGYETNGHKGGEAEWTFAREFKRETGLSRLVEHHPRRSESRSAGPSFAVELQRRSRDIARIGTLAAMTAEAQDEAAVSLGQRLEEAASYQHPGDPTAPRGSVFLNSQGDFHSELWLEGKQIVPCIEEKISKSDSLVLCQFREGVQWPGLVDVQEFTIVAWLVPLQDTPPHANLYVDFKELEVGFWQYAQYQQLADVGPDAIIPACDICGTVARYTMEVGGCKMWITTGLSKLVWFVW</sequence>
<dbReference type="HOGENOM" id="CLU_554344_0_0_1"/>
<evidence type="ECO:0000256" key="1">
    <source>
        <dbReference type="SAM" id="MobiDB-lite"/>
    </source>
</evidence>
<evidence type="ECO:0000313" key="3">
    <source>
        <dbReference type="Proteomes" id="UP000030653"/>
    </source>
</evidence>
<dbReference type="AlphaFoldDB" id="M5G3H0"/>
<feature type="region of interest" description="Disordered" evidence="1">
    <location>
        <begin position="1"/>
        <end position="21"/>
    </location>
</feature>
<dbReference type="EMBL" id="JH795867">
    <property type="protein sequence ID" value="EJU00417.1"/>
    <property type="molecule type" value="Genomic_DNA"/>
</dbReference>
<evidence type="ECO:0008006" key="4">
    <source>
        <dbReference type="Google" id="ProtNLM"/>
    </source>
</evidence>
<dbReference type="PANTHER" id="PTHR46579">
    <property type="entry name" value="F5/8 TYPE C DOMAIN-CONTAINING PROTEIN-RELATED"/>
    <property type="match status" value="1"/>
</dbReference>
<feature type="region of interest" description="Disordered" evidence="1">
    <location>
        <begin position="54"/>
        <end position="73"/>
    </location>
</feature>
<dbReference type="PANTHER" id="PTHR46579:SF1">
    <property type="entry name" value="F5_8 TYPE C DOMAIN-CONTAINING PROTEIN"/>
    <property type="match status" value="1"/>
</dbReference>
<protein>
    <recommendedName>
        <fullName evidence="4">DUF4218 domain-containing protein</fullName>
    </recommendedName>
</protein>
<proteinExistence type="predicted"/>
<evidence type="ECO:0000313" key="2">
    <source>
        <dbReference type="EMBL" id="EJU00417.1"/>
    </source>
</evidence>
<dbReference type="OrthoDB" id="3239894at2759"/>
<organism evidence="2 3">
    <name type="scientific">Dacryopinax primogenitus (strain DJM 731)</name>
    <name type="common">Brown rot fungus</name>
    <dbReference type="NCBI Taxonomy" id="1858805"/>
    <lineage>
        <taxon>Eukaryota</taxon>
        <taxon>Fungi</taxon>
        <taxon>Dikarya</taxon>
        <taxon>Basidiomycota</taxon>
        <taxon>Agaricomycotina</taxon>
        <taxon>Dacrymycetes</taxon>
        <taxon>Dacrymycetales</taxon>
        <taxon>Dacrymycetaceae</taxon>
        <taxon>Dacryopinax</taxon>
    </lineage>
</organism>
<reference evidence="2 3" key="1">
    <citation type="journal article" date="2012" name="Science">
        <title>The Paleozoic origin of enzymatic lignin decomposition reconstructed from 31 fungal genomes.</title>
        <authorList>
            <person name="Floudas D."/>
            <person name="Binder M."/>
            <person name="Riley R."/>
            <person name="Barry K."/>
            <person name="Blanchette R.A."/>
            <person name="Henrissat B."/>
            <person name="Martinez A.T."/>
            <person name="Otillar R."/>
            <person name="Spatafora J.W."/>
            <person name="Yadav J.S."/>
            <person name="Aerts A."/>
            <person name="Benoit I."/>
            <person name="Boyd A."/>
            <person name="Carlson A."/>
            <person name="Copeland A."/>
            <person name="Coutinho P.M."/>
            <person name="de Vries R.P."/>
            <person name="Ferreira P."/>
            <person name="Findley K."/>
            <person name="Foster B."/>
            <person name="Gaskell J."/>
            <person name="Glotzer D."/>
            <person name="Gorecki P."/>
            <person name="Heitman J."/>
            <person name="Hesse C."/>
            <person name="Hori C."/>
            <person name="Igarashi K."/>
            <person name="Jurgens J.A."/>
            <person name="Kallen N."/>
            <person name="Kersten P."/>
            <person name="Kohler A."/>
            <person name="Kuees U."/>
            <person name="Kumar T.K.A."/>
            <person name="Kuo A."/>
            <person name="LaButti K."/>
            <person name="Larrondo L.F."/>
            <person name="Lindquist E."/>
            <person name="Ling A."/>
            <person name="Lombard V."/>
            <person name="Lucas S."/>
            <person name="Lundell T."/>
            <person name="Martin R."/>
            <person name="McLaughlin D.J."/>
            <person name="Morgenstern I."/>
            <person name="Morin E."/>
            <person name="Murat C."/>
            <person name="Nagy L.G."/>
            <person name="Nolan M."/>
            <person name="Ohm R.A."/>
            <person name="Patyshakuliyeva A."/>
            <person name="Rokas A."/>
            <person name="Ruiz-Duenas F.J."/>
            <person name="Sabat G."/>
            <person name="Salamov A."/>
            <person name="Samejima M."/>
            <person name="Schmutz J."/>
            <person name="Slot J.C."/>
            <person name="St John F."/>
            <person name="Stenlid J."/>
            <person name="Sun H."/>
            <person name="Sun S."/>
            <person name="Syed K."/>
            <person name="Tsang A."/>
            <person name="Wiebenga A."/>
            <person name="Young D."/>
            <person name="Pisabarro A."/>
            <person name="Eastwood D.C."/>
            <person name="Martin F."/>
            <person name="Cullen D."/>
            <person name="Grigoriev I.V."/>
            <person name="Hibbett D.S."/>
        </authorList>
    </citation>
    <scope>NUCLEOTIDE SEQUENCE [LARGE SCALE GENOMIC DNA]</scope>
    <source>
        <strain evidence="2 3">DJM-731 SS1</strain>
    </source>
</reference>
<accession>M5G3H0</accession>
<dbReference type="Proteomes" id="UP000030653">
    <property type="component" value="Unassembled WGS sequence"/>
</dbReference>
<keyword evidence="3" id="KW-1185">Reference proteome</keyword>